<dbReference type="InterPro" id="IPR005829">
    <property type="entry name" value="Sugar_transporter_CS"/>
</dbReference>
<dbReference type="SUPFAM" id="SSF103473">
    <property type="entry name" value="MFS general substrate transporter"/>
    <property type="match status" value="1"/>
</dbReference>
<gene>
    <name evidence="11" type="ORF">B0A48_13401</name>
</gene>
<evidence type="ECO:0000313" key="12">
    <source>
        <dbReference type="Proteomes" id="UP000192596"/>
    </source>
</evidence>
<dbReference type="Proteomes" id="UP000192596">
    <property type="component" value="Unassembled WGS sequence"/>
</dbReference>
<comment type="similarity">
    <text evidence="2">Belongs to the major facilitator superfamily. Sugar transporter (TC 2.A.1.1) family.</text>
</comment>
<dbReference type="Gene3D" id="1.20.1250.20">
    <property type="entry name" value="MFS general substrate transporter like domains"/>
    <property type="match status" value="1"/>
</dbReference>
<organism evidence="11 12">
    <name type="scientific">Cryoendolithus antarcticus</name>
    <dbReference type="NCBI Taxonomy" id="1507870"/>
    <lineage>
        <taxon>Eukaryota</taxon>
        <taxon>Fungi</taxon>
        <taxon>Dikarya</taxon>
        <taxon>Ascomycota</taxon>
        <taxon>Pezizomycotina</taxon>
        <taxon>Dothideomycetes</taxon>
        <taxon>Dothideomycetidae</taxon>
        <taxon>Cladosporiales</taxon>
        <taxon>Cladosporiaceae</taxon>
        <taxon>Cryoendolithus</taxon>
    </lineage>
</organism>
<name>A0A1V8SQ57_9PEZI</name>
<dbReference type="PROSITE" id="PS50850">
    <property type="entry name" value="MFS"/>
    <property type="match status" value="1"/>
</dbReference>
<reference evidence="12" key="1">
    <citation type="submission" date="2017-03" db="EMBL/GenBank/DDBJ databases">
        <title>Genomes of endolithic fungi from Antarctica.</title>
        <authorList>
            <person name="Coleine C."/>
            <person name="Masonjones S."/>
            <person name="Stajich J.E."/>
        </authorList>
    </citation>
    <scope>NUCLEOTIDE SEQUENCE [LARGE SCALE GENOMIC DNA]</scope>
    <source>
        <strain evidence="12">CCFEE 5527</strain>
    </source>
</reference>
<evidence type="ECO:0000256" key="1">
    <source>
        <dbReference type="ARBA" id="ARBA00004141"/>
    </source>
</evidence>
<dbReference type="PANTHER" id="PTHR48022:SF5">
    <property type="entry name" value="ALPHA-GLUCOSIDES PERMEASE MPH2-RELATED"/>
    <property type="match status" value="1"/>
</dbReference>
<evidence type="ECO:0000256" key="3">
    <source>
        <dbReference type="ARBA" id="ARBA00022448"/>
    </source>
</evidence>
<evidence type="ECO:0000256" key="6">
    <source>
        <dbReference type="ARBA" id="ARBA00023136"/>
    </source>
</evidence>
<feature type="transmembrane region" description="Helical" evidence="9">
    <location>
        <begin position="144"/>
        <end position="162"/>
    </location>
</feature>
<keyword evidence="3" id="KW-0813">Transport</keyword>
<feature type="transmembrane region" description="Helical" evidence="9">
    <location>
        <begin position="324"/>
        <end position="345"/>
    </location>
</feature>
<dbReference type="NCBIfam" id="TIGR00879">
    <property type="entry name" value="SP"/>
    <property type="match status" value="1"/>
</dbReference>
<keyword evidence="6 9" id="KW-0472">Membrane</keyword>
<dbReference type="InterPro" id="IPR020846">
    <property type="entry name" value="MFS_dom"/>
</dbReference>
<feature type="domain" description="Major facilitator superfamily (MFS) profile" evidence="10">
    <location>
        <begin position="67"/>
        <end position="490"/>
    </location>
</feature>
<evidence type="ECO:0000256" key="4">
    <source>
        <dbReference type="ARBA" id="ARBA00022692"/>
    </source>
</evidence>
<evidence type="ECO:0000256" key="2">
    <source>
        <dbReference type="ARBA" id="ARBA00010992"/>
    </source>
</evidence>
<dbReference type="GO" id="GO:0005351">
    <property type="term" value="F:carbohydrate:proton symporter activity"/>
    <property type="evidence" value="ECO:0007669"/>
    <property type="project" value="TreeGrafter"/>
</dbReference>
<dbReference type="InterPro" id="IPR005828">
    <property type="entry name" value="MFS_sugar_transport-like"/>
</dbReference>
<evidence type="ECO:0000256" key="5">
    <source>
        <dbReference type="ARBA" id="ARBA00022989"/>
    </source>
</evidence>
<dbReference type="Pfam" id="PF06985">
    <property type="entry name" value="HET"/>
    <property type="match status" value="1"/>
</dbReference>
<evidence type="ECO:0000313" key="11">
    <source>
        <dbReference type="EMBL" id="OQO01158.1"/>
    </source>
</evidence>
<dbReference type="GO" id="GO:0000023">
    <property type="term" value="P:maltose metabolic process"/>
    <property type="evidence" value="ECO:0007669"/>
    <property type="project" value="UniProtKB-KW"/>
</dbReference>
<proteinExistence type="inferred from homology"/>
<dbReference type="EMBL" id="NAJO01000032">
    <property type="protein sequence ID" value="OQO01158.1"/>
    <property type="molecule type" value="Genomic_DNA"/>
</dbReference>
<dbReference type="PANTHER" id="PTHR48022">
    <property type="entry name" value="PLASTIDIC GLUCOSE TRANSPORTER 4"/>
    <property type="match status" value="1"/>
</dbReference>
<dbReference type="InterPro" id="IPR003663">
    <property type="entry name" value="Sugar/inositol_transpt"/>
</dbReference>
<feature type="transmembrane region" description="Helical" evidence="9">
    <location>
        <begin position="387"/>
        <end position="408"/>
    </location>
</feature>
<dbReference type="Pfam" id="PF00083">
    <property type="entry name" value="Sugar_tr"/>
    <property type="match status" value="2"/>
</dbReference>
<evidence type="ECO:0000256" key="7">
    <source>
        <dbReference type="ARBA" id="ARBA00026248"/>
    </source>
</evidence>
<comment type="subcellular location">
    <subcellularLocation>
        <location evidence="1">Membrane</location>
        <topology evidence="1">Multi-pass membrane protein</topology>
    </subcellularLocation>
</comment>
<dbReference type="InParanoid" id="A0A1V8SQ57"/>
<sequence length="1288" mass="142200">MATPRTFSISGNNESLHQRRESITAQDVGVLARVDTVIAEEAAKATQTEVNMTLREGLKTYPAAMAWSILLSTCIVMEGFDIVLINSLVALPAFQLRFGDPVGDGTYQISAAWQSGLANGALVGEMLGLMLIGLVVERLGYKKTLIGSLGLITCFIFIVFFAQSLPMLLVGEILMGIPWGAFQTLTCTYAAEVCPVALRAYLTTYVNLCWVLGQFLSSGVLKGVSGETGPIGYKLPYALQWIWPVPLIIGIALAPESPWWLCRKGRYEEAKHSLQRLTSKGQGTVDHNETIAMMLYTDELEKASTAGVKYIDCFKGTNLRRTEIVCMVWAIQTLCGSAFIGYSTYFFEQAGLDVSSAFSMTLGVYGLGAVGTILSWFLMTKVGRRNIYLYGQVALWAIGALLIIYTFVYDLTVGPVCYSLVAEISSTRLRNKSVILARNFYNITGLIANILTPRMLNPQAWAWGAKAGFFWAGVGALCTVYTFFRIPEPKGRTYAEMDMLFEAKVSARKFKHTSVENFASTGSNGHRGSVPTFRELFERVCILLQHSAARLIPLYATFAVRPDDPNVRARFEQALDSSGPKQLAKKRADDASNSQELWLSGVYDLETLPYLKKKYASLVRAKDTGAPNRTTTTSTTHSDVHAQHELRRRAGDIRAGSICPLKRFRFERCVACAGIFEYRLDDTSTVHIYAGLPGPEAYTAISFSDIMHLAGAGSKIWLDALSIDQTDPEDQTRQIPAMGDIYNHASRVSVLLPASDTRAYQLLATLSYVAKKILDRPAHFIFNYEDAAEALAEAKQSASRRTHKRAAPVSESFYRPAYGARATSELCAEFVTCLQTFDTIVKDFEYWSRAWTFQEWAMASDVDLSLETDAVDVHHAVVQHRRFTSVKSSIFSATSLIAQYISLEGPYAKAHFGLSRGPIADLFNLVKRLFPLEAQMLAPGEVDMREYLFQSQMPSTGCFQLLGLRATPRGSELASRKARLQIMLNAFATSKRNAKFDADLVACWAGMCGVQYTYVKEDDVLTAVTKVKSALRASGIRLHDFVPEGLECDDRNMISFFHLTRPHQMCNAKEGATFEGLPILTGRCDAGEHLAVVLAQDLRKMSTLKVSERVRQVAGRVSSSALLSDTVGAIDLLLSSTNHQSDDSIISSTLSQPFSLFLRSLPVPLLDLYKAVQITVPVRDPQGKQKCLIAWAMCAKSLPDGSLAIGREPVNGSLVLLKRQSRRVYNLAYLVYTDSMSGSHVINSDEQGNIDLLLNTPKRSDMTVGFKGGGTFTDDRHLRCRIDIGDFL</sequence>
<feature type="transmembrane region" description="Helical" evidence="9">
    <location>
        <begin position="64"/>
        <end position="91"/>
    </location>
</feature>
<evidence type="ECO:0000256" key="9">
    <source>
        <dbReference type="SAM" id="Phobius"/>
    </source>
</evidence>
<dbReference type="OrthoDB" id="6612291at2759"/>
<keyword evidence="4 9" id="KW-0812">Transmembrane</keyword>
<dbReference type="FunFam" id="1.20.1250.20:FF:000078">
    <property type="entry name" value="MFS maltose transporter, putative"/>
    <property type="match status" value="1"/>
</dbReference>
<dbReference type="STRING" id="1507870.A0A1V8SQ57"/>
<accession>A0A1V8SQ57</accession>
<evidence type="ECO:0000256" key="8">
    <source>
        <dbReference type="SAM" id="MobiDB-lite"/>
    </source>
</evidence>
<feature type="region of interest" description="Disordered" evidence="8">
    <location>
        <begin position="624"/>
        <end position="643"/>
    </location>
</feature>
<comment type="caution">
    <text evidence="11">The sequence shown here is derived from an EMBL/GenBank/DDBJ whole genome shotgun (WGS) entry which is preliminary data.</text>
</comment>
<dbReference type="InterPro" id="IPR050360">
    <property type="entry name" value="MFS_Sugar_Transporters"/>
</dbReference>
<protein>
    <recommendedName>
        <fullName evidence="10">Major facilitator superfamily (MFS) profile domain-containing protein</fullName>
    </recommendedName>
</protein>
<keyword evidence="12" id="KW-1185">Reference proteome</keyword>
<keyword evidence="7" id="KW-0462">Maltose metabolism</keyword>
<dbReference type="InterPro" id="IPR010730">
    <property type="entry name" value="HET"/>
</dbReference>
<feature type="transmembrane region" description="Helical" evidence="9">
    <location>
        <begin position="461"/>
        <end position="484"/>
    </location>
</feature>
<feature type="transmembrane region" description="Helical" evidence="9">
    <location>
        <begin position="241"/>
        <end position="262"/>
    </location>
</feature>
<evidence type="ECO:0000259" key="10">
    <source>
        <dbReference type="PROSITE" id="PS50850"/>
    </source>
</evidence>
<dbReference type="PROSITE" id="PS00217">
    <property type="entry name" value="SUGAR_TRANSPORT_2"/>
    <property type="match status" value="1"/>
</dbReference>
<feature type="transmembrane region" description="Helical" evidence="9">
    <location>
        <begin position="111"/>
        <end position="132"/>
    </location>
</feature>
<keyword evidence="5 9" id="KW-1133">Transmembrane helix</keyword>
<feature type="transmembrane region" description="Helical" evidence="9">
    <location>
        <begin position="357"/>
        <end position="378"/>
    </location>
</feature>
<dbReference type="GO" id="GO:0016020">
    <property type="term" value="C:membrane"/>
    <property type="evidence" value="ECO:0007669"/>
    <property type="project" value="UniProtKB-SubCell"/>
</dbReference>
<dbReference type="InterPro" id="IPR036259">
    <property type="entry name" value="MFS_trans_sf"/>
</dbReference>